<keyword evidence="3" id="KW-1185">Reference proteome</keyword>
<feature type="region of interest" description="Disordered" evidence="1">
    <location>
        <begin position="272"/>
        <end position="303"/>
    </location>
</feature>
<name>A0A364KY48_TALAM</name>
<accession>A0A364KY48</accession>
<feature type="compositionally biased region" description="Low complexity" evidence="1">
    <location>
        <begin position="105"/>
        <end position="117"/>
    </location>
</feature>
<dbReference type="EMBL" id="MIKG01000007">
    <property type="protein sequence ID" value="RAO68483.1"/>
    <property type="molecule type" value="Genomic_DNA"/>
</dbReference>
<feature type="region of interest" description="Disordered" evidence="1">
    <location>
        <begin position="1"/>
        <end position="75"/>
    </location>
</feature>
<feature type="region of interest" description="Disordered" evidence="1">
    <location>
        <begin position="100"/>
        <end position="260"/>
    </location>
</feature>
<dbReference type="Proteomes" id="UP000249363">
    <property type="component" value="Unassembled WGS sequence"/>
</dbReference>
<reference evidence="2 3" key="1">
    <citation type="journal article" date="2017" name="Biotechnol. Biofuels">
        <title>Differential beta-glucosidase expression as a function of carbon source availability in Talaromyces amestolkiae: a genomic and proteomic approach.</title>
        <authorList>
            <person name="de Eugenio L.I."/>
            <person name="Mendez-Liter J.A."/>
            <person name="Nieto-Dominguez M."/>
            <person name="Alonso L."/>
            <person name="Gil-Munoz J."/>
            <person name="Barriuso J."/>
            <person name="Prieto A."/>
            <person name="Martinez M.J."/>
        </authorList>
    </citation>
    <scope>NUCLEOTIDE SEQUENCE [LARGE SCALE GENOMIC DNA]</scope>
    <source>
        <strain evidence="2 3">CIB</strain>
    </source>
</reference>
<dbReference type="PANTHER" id="PTHR39610">
    <property type="entry name" value="BZIP DOMAIN-CONTAINING PROTEIN-RELATED"/>
    <property type="match status" value="1"/>
</dbReference>
<dbReference type="OrthoDB" id="5401654at2759"/>
<feature type="compositionally biased region" description="Basic and acidic residues" evidence="1">
    <location>
        <begin position="240"/>
        <end position="260"/>
    </location>
</feature>
<evidence type="ECO:0000313" key="3">
    <source>
        <dbReference type="Proteomes" id="UP000249363"/>
    </source>
</evidence>
<dbReference type="RefSeq" id="XP_040732999.1">
    <property type="nucleotide sequence ID" value="XM_040876866.1"/>
</dbReference>
<gene>
    <name evidence="2" type="ORF">BHQ10_004495</name>
</gene>
<protein>
    <submittedName>
        <fullName evidence="2">Uncharacterized protein</fullName>
    </submittedName>
</protein>
<feature type="compositionally biased region" description="Low complexity" evidence="1">
    <location>
        <begin position="205"/>
        <end position="219"/>
    </location>
</feature>
<sequence length="303" mass="32474">MAPPDLNSVPPSPLLRHTSQPPDPELNSTSSITQRASHVMGPPPMPANAMSSAIASDPASAGFGPGPLRHPRPMTAADLHLVLEKEQEAVVNRLTRELSQLRQQTASVASTASSTSTGLTDTVEASIYPTSSRQHRSSSNLSSHIPPGSAALAASVSSIAPSRDTALPPSRPSGEFTRAGRSREPSVTSPRQPVSPYGDVGFQLQSQGQQSHRSSVSHSHSAHPPEARRSTSISSTAGTRFEETAQHRAELESVRRENEMLRRRVRELEQNLRAYRDSHPQSPDESSTHGIVTGMRDTSLSES</sequence>
<dbReference type="GeneID" id="63793711"/>
<comment type="caution">
    <text evidence="2">The sequence shown here is derived from an EMBL/GenBank/DDBJ whole genome shotgun (WGS) entry which is preliminary data.</text>
</comment>
<dbReference type="AlphaFoldDB" id="A0A364KY48"/>
<dbReference type="STRING" id="1196081.A0A364KY48"/>
<proteinExistence type="predicted"/>
<feature type="compositionally biased region" description="Low complexity" evidence="1">
    <location>
        <begin position="47"/>
        <end position="56"/>
    </location>
</feature>
<feature type="compositionally biased region" description="Low complexity" evidence="1">
    <location>
        <begin position="137"/>
        <end position="162"/>
    </location>
</feature>
<evidence type="ECO:0000256" key="1">
    <source>
        <dbReference type="SAM" id="MobiDB-lite"/>
    </source>
</evidence>
<feature type="compositionally biased region" description="Polar residues" evidence="1">
    <location>
        <begin position="26"/>
        <end position="36"/>
    </location>
</feature>
<evidence type="ECO:0000313" key="2">
    <source>
        <dbReference type="EMBL" id="RAO68483.1"/>
    </source>
</evidence>
<feature type="compositionally biased region" description="Polar residues" evidence="1">
    <location>
        <begin position="280"/>
        <end position="303"/>
    </location>
</feature>
<organism evidence="2 3">
    <name type="scientific">Talaromyces amestolkiae</name>
    <dbReference type="NCBI Taxonomy" id="1196081"/>
    <lineage>
        <taxon>Eukaryota</taxon>
        <taxon>Fungi</taxon>
        <taxon>Dikarya</taxon>
        <taxon>Ascomycota</taxon>
        <taxon>Pezizomycotina</taxon>
        <taxon>Eurotiomycetes</taxon>
        <taxon>Eurotiomycetidae</taxon>
        <taxon>Eurotiales</taxon>
        <taxon>Trichocomaceae</taxon>
        <taxon>Talaromyces</taxon>
        <taxon>Talaromyces sect. Talaromyces</taxon>
    </lineage>
</organism>
<dbReference type="PANTHER" id="PTHR39610:SF1">
    <property type="match status" value="1"/>
</dbReference>